<accession>A0A1X7UP73</accession>
<dbReference type="AlphaFoldDB" id="A0A1X7UP73"/>
<dbReference type="EnsemblMetazoa" id="Aqu2.1.29202_001">
    <property type="protein sequence ID" value="Aqu2.1.29202_001"/>
    <property type="gene ID" value="Aqu2.1.29202"/>
</dbReference>
<reference evidence="1" key="1">
    <citation type="submission" date="2017-05" db="UniProtKB">
        <authorList>
            <consortium name="EnsemblMetazoa"/>
        </authorList>
    </citation>
    <scope>IDENTIFICATION</scope>
</reference>
<proteinExistence type="predicted"/>
<dbReference type="InParanoid" id="A0A1X7UP73"/>
<evidence type="ECO:0000313" key="1">
    <source>
        <dbReference type="EnsemblMetazoa" id="Aqu2.1.29202_001"/>
    </source>
</evidence>
<sequence>MNGKSDDELEDDELAAIDLSIVGMKEISAEWIFDMAEYIRLNPSIPVNGFITYGALEGISLLASDSEELPHVPDQDDSSADESVFHLHCYYRISGMMAGARSTTCLKGRCVTNIPR</sequence>
<organism evidence="1">
    <name type="scientific">Amphimedon queenslandica</name>
    <name type="common">Sponge</name>
    <dbReference type="NCBI Taxonomy" id="400682"/>
    <lineage>
        <taxon>Eukaryota</taxon>
        <taxon>Metazoa</taxon>
        <taxon>Porifera</taxon>
        <taxon>Demospongiae</taxon>
        <taxon>Heteroscleromorpha</taxon>
        <taxon>Haplosclerida</taxon>
        <taxon>Niphatidae</taxon>
        <taxon>Amphimedon</taxon>
    </lineage>
</organism>
<name>A0A1X7UP73_AMPQE</name>
<protein>
    <submittedName>
        <fullName evidence="1">Uncharacterized protein</fullName>
    </submittedName>
</protein>